<gene>
    <name evidence="3" type="ORF">HNQ41_000189</name>
</gene>
<keyword evidence="4" id="KW-1185">Reference proteome</keyword>
<reference evidence="3 4" key="1">
    <citation type="submission" date="2020-08" db="EMBL/GenBank/DDBJ databases">
        <title>Genomic Encyclopedia of Type Strains, Phase IV (KMG-IV): sequencing the most valuable type-strain genomes for metagenomic binning, comparative biology and taxonomic classification.</title>
        <authorList>
            <person name="Goeker M."/>
        </authorList>
    </citation>
    <scope>NUCLEOTIDE SEQUENCE [LARGE SCALE GENOMIC DNA]</scope>
    <source>
        <strain evidence="3 4">DSM 24696</strain>
    </source>
</reference>
<comment type="caution">
    <text evidence="3">The sequence shown here is derived from an EMBL/GenBank/DDBJ whole genome shotgun (WGS) entry which is preliminary data.</text>
</comment>
<dbReference type="Proteomes" id="UP000551878">
    <property type="component" value="Unassembled WGS sequence"/>
</dbReference>
<evidence type="ECO:0000313" key="4">
    <source>
        <dbReference type="Proteomes" id="UP000551878"/>
    </source>
</evidence>
<proteinExistence type="predicted"/>
<evidence type="ECO:0000256" key="1">
    <source>
        <dbReference type="SAM" id="MobiDB-lite"/>
    </source>
</evidence>
<dbReference type="EMBL" id="JACHHB010000001">
    <property type="protein sequence ID" value="MBB5172049.1"/>
    <property type="molecule type" value="Genomic_DNA"/>
</dbReference>
<name>A0A840QIS0_9BACI</name>
<feature type="compositionally biased region" description="Basic and acidic residues" evidence="1">
    <location>
        <begin position="68"/>
        <end position="103"/>
    </location>
</feature>
<feature type="region of interest" description="Disordered" evidence="1">
    <location>
        <begin position="68"/>
        <end position="124"/>
    </location>
</feature>
<keyword evidence="2" id="KW-0812">Transmembrane</keyword>
<dbReference type="RefSeq" id="WP_184662529.1">
    <property type="nucleotide sequence ID" value="NZ_JACHHB010000001.1"/>
</dbReference>
<evidence type="ECO:0000313" key="3">
    <source>
        <dbReference type="EMBL" id="MBB5172049.1"/>
    </source>
</evidence>
<accession>A0A840QIS0</accession>
<feature type="compositionally biased region" description="Low complexity" evidence="1">
    <location>
        <begin position="104"/>
        <end position="118"/>
    </location>
</feature>
<sequence>MTYIIIFSFILHLVSFFFIILFYMKLQEKSQSTGEDEKTKKEIEDLLISYTREMKDNNDRFLRQLARRKEQQTREEVHKTMDKATDKTEASEGQRYQNEDYERTYTPPTSPLTYSVPVGPRVESDKNLEDDQAKFSQQANEENKMNYEDYQPPTPEENGTHMESSQNAKVLALAEKGYNAKEIAQQLEMGAGEVELLLKFHQR</sequence>
<dbReference type="InterPro" id="IPR046118">
    <property type="entry name" value="DUF6115"/>
</dbReference>
<dbReference type="AlphaFoldDB" id="A0A840QIS0"/>
<protein>
    <submittedName>
        <fullName evidence="3">G:T/U-mismatch repair DNA glycosylase</fullName>
    </submittedName>
</protein>
<dbReference type="Pfam" id="PF19610">
    <property type="entry name" value="DUF6115"/>
    <property type="match status" value="1"/>
</dbReference>
<evidence type="ECO:0000256" key="2">
    <source>
        <dbReference type="SAM" id="Phobius"/>
    </source>
</evidence>
<keyword evidence="2" id="KW-1133">Transmembrane helix</keyword>
<feature type="transmembrane region" description="Helical" evidence="2">
    <location>
        <begin position="6"/>
        <end position="24"/>
    </location>
</feature>
<keyword evidence="2" id="KW-0472">Membrane</keyword>
<organism evidence="3 4">
    <name type="scientific">Texcoconibacillus texcoconensis</name>
    <dbReference type="NCBI Taxonomy" id="1095777"/>
    <lineage>
        <taxon>Bacteria</taxon>
        <taxon>Bacillati</taxon>
        <taxon>Bacillota</taxon>
        <taxon>Bacilli</taxon>
        <taxon>Bacillales</taxon>
        <taxon>Bacillaceae</taxon>
        <taxon>Texcoconibacillus</taxon>
    </lineage>
</organism>